<keyword evidence="1" id="KW-0805">Transcription regulation</keyword>
<feature type="domain" description="HTH araC/xylS-type" evidence="4">
    <location>
        <begin position="237"/>
        <end position="338"/>
    </location>
</feature>
<sequence length="340" mass="38872">MTPFDGDDKCLWLASCGRDLIDLCLRRDAELHRLLSNTRIFPAHLAADDHRIAGRDWLNLVRNCRRQVPVDDLAFVAAEAMLANRDHAFLQMLQCAPDLARALRVWHRLRGSFLPLLQIGLGGGDRELSLYLRPAIGLQGQDRFVTELTISLLLGLLRHQLRERDPTPAVELAWPCPADVESYRLHWRIEPAFDAPVSRVRIPYPLLFQPFADADAARFAALQTRLRARLDDGGRRVGLLEFLRRRLRRALPQTLALEQAAASLSMSRSSLKRMLRQHGTSYGELVDEVRAELAWTLLRERRWPNPRVAQRLGYANAHNFRRAFKRWTGRPPSAALTPAR</sequence>
<organism evidence="5 6">
    <name type="scientific">Sinimarinibacterium thermocellulolyticum</name>
    <dbReference type="NCBI Taxonomy" id="3170016"/>
    <lineage>
        <taxon>Bacteria</taxon>
        <taxon>Pseudomonadati</taxon>
        <taxon>Pseudomonadota</taxon>
        <taxon>Gammaproteobacteria</taxon>
        <taxon>Nevskiales</taxon>
        <taxon>Nevskiaceae</taxon>
        <taxon>Sinimarinibacterium</taxon>
    </lineage>
</organism>
<protein>
    <submittedName>
        <fullName evidence="5">Helix-turn-helix domain-containing protein</fullName>
    </submittedName>
</protein>
<reference evidence="5 6" key="1">
    <citation type="submission" date="2024-06" db="EMBL/GenBank/DDBJ databases">
        <authorList>
            <person name="Li Z."/>
            <person name="Jiang Y."/>
        </authorList>
    </citation>
    <scope>NUCLEOTIDE SEQUENCE [LARGE SCALE GENOMIC DNA]</scope>
    <source>
        <strain evidence="5 6">HSW-8</strain>
    </source>
</reference>
<evidence type="ECO:0000313" key="6">
    <source>
        <dbReference type="Proteomes" id="UP001465331"/>
    </source>
</evidence>
<name>A0ABV2A6B5_9GAMM</name>
<gene>
    <name evidence="5" type="ORF">ABSH63_01795</name>
</gene>
<evidence type="ECO:0000259" key="4">
    <source>
        <dbReference type="PROSITE" id="PS01124"/>
    </source>
</evidence>
<dbReference type="Pfam" id="PF12625">
    <property type="entry name" value="Arabinose_bd"/>
    <property type="match status" value="1"/>
</dbReference>
<dbReference type="SUPFAM" id="SSF46689">
    <property type="entry name" value="Homeodomain-like"/>
    <property type="match status" value="1"/>
</dbReference>
<evidence type="ECO:0000313" key="5">
    <source>
        <dbReference type="EMBL" id="MES0872747.1"/>
    </source>
</evidence>
<evidence type="ECO:0000256" key="2">
    <source>
        <dbReference type="ARBA" id="ARBA00023125"/>
    </source>
</evidence>
<dbReference type="RefSeq" id="WP_352886872.1">
    <property type="nucleotide sequence ID" value="NZ_JBEPIJ010000001.1"/>
</dbReference>
<dbReference type="PANTHER" id="PTHR47894">
    <property type="entry name" value="HTH-TYPE TRANSCRIPTIONAL REGULATOR GADX"/>
    <property type="match status" value="1"/>
</dbReference>
<dbReference type="EMBL" id="JBEPIJ010000001">
    <property type="protein sequence ID" value="MES0872747.1"/>
    <property type="molecule type" value="Genomic_DNA"/>
</dbReference>
<dbReference type="PANTHER" id="PTHR47894:SF1">
    <property type="entry name" value="HTH-TYPE TRANSCRIPTIONAL REGULATOR VQSM"/>
    <property type="match status" value="1"/>
</dbReference>
<dbReference type="Gene3D" id="1.10.10.60">
    <property type="entry name" value="Homeodomain-like"/>
    <property type="match status" value="1"/>
</dbReference>
<keyword evidence="2" id="KW-0238">DNA-binding</keyword>
<proteinExistence type="predicted"/>
<dbReference type="Pfam" id="PF12833">
    <property type="entry name" value="HTH_18"/>
    <property type="match status" value="1"/>
</dbReference>
<dbReference type="InterPro" id="IPR018060">
    <property type="entry name" value="HTH_AraC"/>
</dbReference>
<dbReference type="SMART" id="SM00342">
    <property type="entry name" value="HTH_ARAC"/>
    <property type="match status" value="1"/>
</dbReference>
<comment type="caution">
    <text evidence="5">The sequence shown here is derived from an EMBL/GenBank/DDBJ whole genome shotgun (WGS) entry which is preliminary data.</text>
</comment>
<dbReference type="Proteomes" id="UP001465331">
    <property type="component" value="Unassembled WGS sequence"/>
</dbReference>
<accession>A0ABV2A6B5</accession>
<dbReference type="PROSITE" id="PS01124">
    <property type="entry name" value="HTH_ARAC_FAMILY_2"/>
    <property type="match status" value="1"/>
</dbReference>
<evidence type="ECO:0000256" key="3">
    <source>
        <dbReference type="ARBA" id="ARBA00023163"/>
    </source>
</evidence>
<dbReference type="InterPro" id="IPR032687">
    <property type="entry name" value="AraC-type_N"/>
</dbReference>
<dbReference type="InterPro" id="IPR009057">
    <property type="entry name" value="Homeodomain-like_sf"/>
</dbReference>
<evidence type="ECO:0000256" key="1">
    <source>
        <dbReference type="ARBA" id="ARBA00023015"/>
    </source>
</evidence>
<keyword evidence="3" id="KW-0804">Transcription</keyword>
<keyword evidence="6" id="KW-1185">Reference proteome</keyword>